<feature type="compositionally biased region" description="Low complexity" evidence="1">
    <location>
        <begin position="66"/>
        <end position="76"/>
    </location>
</feature>
<evidence type="ECO:0000313" key="3">
    <source>
        <dbReference type="EMBL" id="KAF6742798.1"/>
    </source>
</evidence>
<name>A0A8H6H9C9_9AGAR</name>
<evidence type="ECO:0000313" key="4">
    <source>
        <dbReference type="Proteomes" id="UP000521943"/>
    </source>
</evidence>
<dbReference type="AlphaFoldDB" id="A0A8H6H9C9"/>
<organism evidence="3 4">
    <name type="scientific">Ephemerocybe angulata</name>
    <dbReference type="NCBI Taxonomy" id="980116"/>
    <lineage>
        <taxon>Eukaryota</taxon>
        <taxon>Fungi</taxon>
        <taxon>Dikarya</taxon>
        <taxon>Basidiomycota</taxon>
        <taxon>Agaricomycotina</taxon>
        <taxon>Agaricomycetes</taxon>
        <taxon>Agaricomycetidae</taxon>
        <taxon>Agaricales</taxon>
        <taxon>Agaricineae</taxon>
        <taxon>Psathyrellaceae</taxon>
        <taxon>Ephemerocybe</taxon>
    </lineage>
</organism>
<reference evidence="3 4" key="1">
    <citation type="submission" date="2020-07" db="EMBL/GenBank/DDBJ databases">
        <title>Comparative genomics of pyrophilous fungi reveals a link between fire events and developmental genes.</title>
        <authorList>
            <consortium name="DOE Joint Genome Institute"/>
            <person name="Steindorff A.S."/>
            <person name="Carver A."/>
            <person name="Calhoun S."/>
            <person name="Stillman K."/>
            <person name="Liu H."/>
            <person name="Lipzen A."/>
            <person name="Pangilinan J."/>
            <person name="Labutti K."/>
            <person name="Bruns T.D."/>
            <person name="Grigoriev I.V."/>
        </authorList>
    </citation>
    <scope>NUCLEOTIDE SEQUENCE [LARGE SCALE GENOMIC DNA]</scope>
    <source>
        <strain evidence="3 4">CBS 144469</strain>
    </source>
</reference>
<dbReference type="OrthoDB" id="4584900at2759"/>
<accession>A0A8H6H9C9</accession>
<keyword evidence="2" id="KW-0732">Signal</keyword>
<feature type="chain" id="PRO_5034517647" evidence="2">
    <location>
        <begin position="22"/>
        <end position="267"/>
    </location>
</feature>
<keyword evidence="4" id="KW-1185">Reference proteome</keyword>
<protein>
    <submittedName>
        <fullName evidence="3">Uncharacterized protein</fullName>
    </submittedName>
</protein>
<sequence>MFQSKSIVVILLLAISQLAVAGTSHINRASLGGAVKHRTNAARMADGLAPLPPVQLKRRHGGGGQPQPQHPQTPTTPSKPQPSPTKPDCDDKKNQHLKCKKKQGGATVGYVSKDWSKKGKRGFGLCSSNNDALKVDFENSVTPFPFKLSSGGKDSFPYLGFSGNNLKPGSGDSAVLTGTQQTNRGNAPSNVGNAFSNWSANSESTIWHYTRSSKLVESKWVNTGGVTVDSKVFYDPSDDLFHLVTGDATAFNKKCPNAYEVELSLED</sequence>
<proteinExistence type="predicted"/>
<dbReference type="EMBL" id="JACGCI010000167">
    <property type="protein sequence ID" value="KAF6742798.1"/>
    <property type="molecule type" value="Genomic_DNA"/>
</dbReference>
<dbReference type="Proteomes" id="UP000521943">
    <property type="component" value="Unassembled WGS sequence"/>
</dbReference>
<gene>
    <name evidence="3" type="ORF">DFP72DRAFT_1081250</name>
</gene>
<comment type="caution">
    <text evidence="3">The sequence shown here is derived from an EMBL/GenBank/DDBJ whole genome shotgun (WGS) entry which is preliminary data.</text>
</comment>
<evidence type="ECO:0000256" key="1">
    <source>
        <dbReference type="SAM" id="MobiDB-lite"/>
    </source>
</evidence>
<feature type="region of interest" description="Disordered" evidence="1">
    <location>
        <begin position="45"/>
        <end position="103"/>
    </location>
</feature>
<evidence type="ECO:0000256" key="2">
    <source>
        <dbReference type="SAM" id="SignalP"/>
    </source>
</evidence>
<feature type="signal peptide" evidence="2">
    <location>
        <begin position="1"/>
        <end position="21"/>
    </location>
</feature>